<evidence type="ECO:0000313" key="2">
    <source>
        <dbReference type="EMBL" id="KKZ62272.1"/>
    </source>
</evidence>
<dbReference type="VEuPathDB" id="FungiDB:EMCG_00439"/>
<protein>
    <submittedName>
        <fullName evidence="2">Uncharacterized protein</fullName>
    </submittedName>
</protein>
<organism evidence="2 3">
    <name type="scientific">[Emmonsia] crescens</name>
    <dbReference type="NCBI Taxonomy" id="73230"/>
    <lineage>
        <taxon>Eukaryota</taxon>
        <taxon>Fungi</taxon>
        <taxon>Dikarya</taxon>
        <taxon>Ascomycota</taxon>
        <taxon>Pezizomycotina</taxon>
        <taxon>Eurotiomycetes</taxon>
        <taxon>Eurotiomycetidae</taxon>
        <taxon>Onygenales</taxon>
        <taxon>Ajellomycetaceae</taxon>
        <taxon>Emergomyces</taxon>
    </lineage>
</organism>
<evidence type="ECO:0000313" key="3">
    <source>
        <dbReference type="Proteomes" id="UP000034164"/>
    </source>
</evidence>
<sequence length="89" mass="9808">MDIIDVPSIPKDLCKLPRNFSICNVIDKHMLCSGEEIELTTIDPRILQRLTSLSAAADTRDDVLDDVESEDPVSIEGSYVGEDESLDEG</sequence>
<dbReference type="EMBL" id="LCZI01001147">
    <property type="protein sequence ID" value="KKZ62272.1"/>
    <property type="molecule type" value="Genomic_DNA"/>
</dbReference>
<gene>
    <name evidence="2" type="ORF">EMCG_00439</name>
</gene>
<feature type="region of interest" description="Disordered" evidence="1">
    <location>
        <begin position="61"/>
        <end position="89"/>
    </location>
</feature>
<dbReference type="Proteomes" id="UP000034164">
    <property type="component" value="Unassembled WGS sequence"/>
</dbReference>
<dbReference type="AlphaFoldDB" id="A0A0G2HVM0"/>
<feature type="compositionally biased region" description="Acidic residues" evidence="1">
    <location>
        <begin position="63"/>
        <end position="73"/>
    </location>
</feature>
<accession>A0A0G2HVM0</accession>
<reference evidence="3" key="1">
    <citation type="journal article" date="2015" name="PLoS Genet.">
        <title>The dynamic genome and transcriptome of the human fungal pathogen Blastomyces and close relative Emmonsia.</title>
        <authorList>
            <person name="Munoz J.F."/>
            <person name="Gauthier G.M."/>
            <person name="Desjardins C.A."/>
            <person name="Gallo J.E."/>
            <person name="Holder J."/>
            <person name="Sullivan T.D."/>
            <person name="Marty A.J."/>
            <person name="Carmen J.C."/>
            <person name="Chen Z."/>
            <person name="Ding L."/>
            <person name="Gujja S."/>
            <person name="Magrini V."/>
            <person name="Misas E."/>
            <person name="Mitreva M."/>
            <person name="Priest M."/>
            <person name="Saif S."/>
            <person name="Whiston E.A."/>
            <person name="Young S."/>
            <person name="Zeng Q."/>
            <person name="Goldman W.E."/>
            <person name="Mardis E.R."/>
            <person name="Taylor J.W."/>
            <person name="McEwen J.G."/>
            <person name="Clay O.K."/>
            <person name="Klein B.S."/>
            <person name="Cuomo C.A."/>
        </authorList>
    </citation>
    <scope>NUCLEOTIDE SEQUENCE [LARGE SCALE GENOMIC DNA]</scope>
    <source>
        <strain evidence="3">UAMH 3008</strain>
    </source>
</reference>
<evidence type="ECO:0000256" key="1">
    <source>
        <dbReference type="SAM" id="MobiDB-lite"/>
    </source>
</evidence>
<name>A0A0G2HVM0_9EURO</name>
<proteinExistence type="predicted"/>
<comment type="caution">
    <text evidence="2">The sequence shown here is derived from an EMBL/GenBank/DDBJ whole genome shotgun (WGS) entry which is preliminary data.</text>
</comment>